<proteinExistence type="predicted"/>
<accession>A0A5C6TP88</accession>
<reference evidence="1 2" key="1">
    <citation type="journal article" date="2015" name="J. Microbiol.">
        <title>Sphingosinicella ginsenosidimutans sp. nov., with ginsenoside converting activity.</title>
        <authorList>
            <person name="Kim J.K."/>
            <person name="Kang M.S."/>
            <person name="Park S.C."/>
            <person name="Kim K.M."/>
            <person name="Choi K."/>
            <person name="Yoon M.H."/>
            <person name="Im W.T."/>
        </authorList>
    </citation>
    <scope>NUCLEOTIDE SEQUENCE [LARGE SCALE GENOMIC DNA]</scope>
    <source>
        <strain evidence="1 2">BS-11</strain>
    </source>
</reference>
<protein>
    <submittedName>
        <fullName evidence="1">Uncharacterized protein</fullName>
    </submittedName>
</protein>
<organism evidence="1 2">
    <name type="scientific">Allosphingosinicella ginsenosidimutans</name>
    <dbReference type="NCBI Taxonomy" id="1176539"/>
    <lineage>
        <taxon>Bacteria</taxon>
        <taxon>Pseudomonadati</taxon>
        <taxon>Pseudomonadota</taxon>
        <taxon>Alphaproteobacteria</taxon>
        <taxon>Sphingomonadales</taxon>
        <taxon>Sphingomonadaceae</taxon>
        <taxon>Allosphingosinicella</taxon>
    </lineage>
</organism>
<evidence type="ECO:0000313" key="1">
    <source>
        <dbReference type="EMBL" id="TXC62397.1"/>
    </source>
</evidence>
<comment type="caution">
    <text evidence="1">The sequence shown here is derived from an EMBL/GenBank/DDBJ whole genome shotgun (WGS) entry which is preliminary data.</text>
</comment>
<dbReference type="Proteomes" id="UP000321249">
    <property type="component" value="Unassembled WGS sequence"/>
</dbReference>
<dbReference type="RefSeq" id="WP_147041785.1">
    <property type="nucleotide sequence ID" value="NZ_BAABIR010000001.1"/>
</dbReference>
<name>A0A5C6TP88_9SPHN</name>
<dbReference type="AlphaFoldDB" id="A0A5C6TP88"/>
<dbReference type="EMBL" id="VOQQ01000001">
    <property type="protein sequence ID" value="TXC62397.1"/>
    <property type="molecule type" value="Genomic_DNA"/>
</dbReference>
<dbReference type="OrthoDB" id="110167at2"/>
<gene>
    <name evidence="1" type="ORF">FRZ32_01235</name>
</gene>
<keyword evidence="2" id="KW-1185">Reference proteome</keyword>
<evidence type="ECO:0000313" key="2">
    <source>
        <dbReference type="Proteomes" id="UP000321249"/>
    </source>
</evidence>
<sequence length="80" mass="8652">MSNTLGPGQYLGSRKREHGGEGFVAALRRATVPPDLVEEHSHAEAHIVLAIDDSYLTAPSARAARPLPGRRWPAPAGTRW</sequence>